<dbReference type="STRING" id="1280947.HY30_13335"/>
<sequence length="582" mass="61405">MDRIFDTNAPSRRSLLMGAGAGLAGLAAAACSRKPEPAPVPEGITATTIRDAEELAGITYTDAERAQMVADLESRLGALKQLREVDKPNSLAPATVFDPRLPGVDYGLTDTSSVSVMPYVSAAMPGEEDVAFASLTQLRTWLSAGAISSRELTELYLKRIETFGPKLECFVTVMAGRARREADAMDAERAAGKVRGPLHGIPYGLKDLFDAEGAPTTWGAAPYKTRASEGDSAIVRKLAEAGAILLGKTTCGALAYGDVWFGGVTRNPFDIREGSSGSSAGSASATAAGLCAFSIGTETLGSLVSPAMRCGVTALRPTFGRVSRAGGMALCWSLDKCGPIARSVEDCALVLDAINGFDPADAGSIAAGFTYDFRTPITGLRLGIDPAWLEAATQTERNAIDVAKGLGAKPVPFTLPDLPSDPLSLQLTAEAAAAFEDLTLSGRDDELTWQDPEAWPNSFRGARFISAVDLIQVDRLRRLWMQAMQTAFADVDVVIGPSFSSGMLTPTNYTGHPCLAMRCGFDTTKPRTLFDSEANPDAPTARTPVAISLWAPLFREGPMLAFGRALEQALGVATERPPLQAG</sequence>
<protein>
    <recommendedName>
        <fullName evidence="1">Amidase domain-containing protein</fullName>
    </recommendedName>
</protein>
<dbReference type="InterPro" id="IPR036928">
    <property type="entry name" value="AS_sf"/>
</dbReference>
<reference evidence="2 3" key="1">
    <citation type="journal article" date="2014" name="Antonie Van Leeuwenhoek">
        <title>Hyphomonas beringensis sp. nov. and Hyphomonas chukchiensis sp. nov., isolated from surface seawater of the Bering Sea and Chukchi Sea.</title>
        <authorList>
            <person name="Li C."/>
            <person name="Lai Q."/>
            <person name="Li G."/>
            <person name="Dong C."/>
            <person name="Wang J."/>
            <person name="Liao Y."/>
            <person name="Shao Z."/>
        </authorList>
    </citation>
    <scope>NUCLEOTIDE SEQUENCE [LARGE SCALE GENOMIC DNA]</scope>
    <source>
        <strain evidence="2 3">BH-BN04-4</strain>
    </source>
</reference>
<dbReference type="PROSITE" id="PS51318">
    <property type="entry name" value="TAT"/>
    <property type="match status" value="1"/>
</dbReference>
<evidence type="ECO:0000313" key="2">
    <source>
        <dbReference type="EMBL" id="KCZ60008.1"/>
    </source>
</evidence>
<dbReference type="PANTHER" id="PTHR11895">
    <property type="entry name" value="TRANSAMIDASE"/>
    <property type="match status" value="1"/>
</dbReference>
<dbReference type="OrthoDB" id="9777859at2"/>
<comment type="caution">
    <text evidence="2">The sequence shown here is derived from an EMBL/GenBank/DDBJ whole genome shotgun (WGS) entry which is preliminary data.</text>
</comment>
<accession>A0A062URF8</accession>
<dbReference type="SUPFAM" id="SSF75304">
    <property type="entry name" value="Amidase signature (AS) enzymes"/>
    <property type="match status" value="1"/>
</dbReference>
<dbReference type="RefSeq" id="WP_034737732.1">
    <property type="nucleotide sequence ID" value="NZ_AWFG01000012.1"/>
</dbReference>
<dbReference type="AlphaFoldDB" id="A0A062URF8"/>
<gene>
    <name evidence="2" type="ORF">HY30_13335</name>
</gene>
<dbReference type="PANTHER" id="PTHR11895:SF73">
    <property type="entry name" value="AMIDASE FAMILY PROTEIN"/>
    <property type="match status" value="1"/>
</dbReference>
<dbReference type="Pfam" id="PF01425">
    <property type="entry name" value="Amidase"/>
    <property type="match status" value="1"/>
</dbReference>
<organism evidence="2 3">
    <name type="scientific">Hyphomonas chukchiensis</name>
    <dbReference type="NCBI Taxonomy" id="1280947"/>
    <lineage>
        <taxon>Bacteria</taxon>
        <taxon>Pseudomonadati</taxon>
        <taxon>Pseudomonadota</taxon>
        <taxon>Alphaproteobacteria</taxon>
        <taxon>Hyphomonadales</taxon>
        <taxon>Hyphomonadaceae</taxon>
        <taxon>Hyphomonas</taxon>
    </lineage>
</organism>
<proteinExistence type="predicted"/>
<dbReference type="Proteomes" id="UP000027190">
    <property type="component" value="Unassembled WGS sequence"/>
</dbReference>
<evidence type="ECO:0000313" key="3">
    <source>
        <dbReference type="Proteomes" id="UP000027190"/>
    </source>
</evidence>
<dbReference type="InterPro" id="IPR006311">
    <property type="entry name" value="TAT_signal"/>
</dbReference>
<dbReference type="PATRIC" id="fig|1280947.3.peg.998"/>
<feature type="domain" description="Amidase" evidence="1">
    <location>
        <begin position="151"/>
        <end position="556"/>
    </location>
</feature>
<dbReference type="Gene3D" id="3.90.1300.10">
    <property type="entry name" value="Amidase signature (AS) domain"/>
    <property type="match status" value="1"/>
</dbReference>
<dbReference type="eggNOG" id="COG0154">
    <property type="taxonomic scope" value="Bacteria"/>
</dbReference>
<name>A0A062URF8_9PROT</name>
<dbReference type="InterPro" id="IPR000120">
    <property type="entry name" value="Amidase"/>
</dbReference>
<evidence type="ECO:0000259" key="1">
    <source>
        <dbReference type="Pfam" id="PF01425"/>
    </source>
</evidence>
<dbReference type="GO" id="GO:0050567">
    <property type="term" value="F:glutaminyl-tRNA synthase (glutamine-hydrolyzing) activity"/>
    <property type="evidence" value="ECO:0007669"/>
    <property type="project" value="TreeGrafter"/>
</dbReference>
<dbReference type="InterPro" id="IPR023631">
    <property type="entry name" value="Amidase_dom"/>
</dbReference>
<keyword evidence="3" id="KW-1185">Reference proteome</keyword>
<dbReference type="EMBL" id="AWFG01000012">
    <property type="protein sequence ID" value="KCZ60008.1"/>
    <property type="molecule type" value="Genomic_DNA"/>
</dbReference>
<dbReference type="PROSITE" id="PS51257">
    <property type="entry name" value="PROKAR_LIPOPROTEIN"/>
    <property type="match status" value="1"/>
</dbReference>